<organism evidence="3">
    <name type="scientific">Micromonas pusilla (strain CCMP1545)</name>
    <name type="common">Picoplanktonic green alga</name>
    <dbReference type="NCBI Taxonomy" id="564608"/>
    <lineage>
        <taxon>Eukaryota</taxon>
        <taxon>Viridiplantae</taxon>
        <taxon>Chlorophyta</taxon>
        <taxon>Mamiellophyceae</taxon>
        <taxon>Mamiellales</taxon>
        <taxon>Mamiellaceae</taxon>
        <taxon>Micromonas</taxon>
    </lineage>
</organism>
<dbReference type="KEGG" id="mpp:MICPUCDRAFT_46806"/>
<proteinExistence type="predicted"/>
<dbReference type="RefSeq" id="XP_003056944.1">
    <property type="nucleotide sequence ID" value="XM_003056898.1"/>
</dbReference>
<dbReference type="GeneID" id="9682383"/>
<evidence type="ECO:0000313" key="3">
    <source>
        <dbReference type="Proteomes" id="UP000001876"/>
    </source>
</evidence>
<name>C1MMK4_MICPC</name>
<evidence type="ECO:0000256" key="1">
    <source>
        <dbReference type="SAM" id="MobiDB-lite"/>
    </source>
</evidence>
<feature type="region of interest" description="Disordered" evidence="1">
    <location>
        <begin position="192"/>
        <end position="226"/>
    </location>
</feature>
<feature type="compositionally biased region" description="Low complexity" evidence="1">
    <location>
        <begin position="213"/>
        <end position="222"/>
    </location>
</feature>
<sequence length="1018" mass="110686">MSSSSSSTTPTPETGSSHISANASIAGVVGFTVTKPRGFSLHSPSVLIDVFPIPPSASTLLVRYLTTSDMLTTRTISPLSSKMAIRVFIHDRTLRHGGRGFAPSAASSAGSCLASARDASATSKNPRSVAGSTRASGSAPYALRWFMQSASRTSGWIITGAERILWRLSFASASPTVSLWFRVTTRTACFPPPTKRAPPGPPPGCRRCGGSGSDARSSRTTSKWTERTSRIAADAVDGRDIAARAFGSAVGRRRCSSAPFFSLASSEKAREEKLRHHNARPARGRLADDQREARVRFKSRGAKKTQTQMMTRARGRRRRLGADAAAAAMDVDVDAAAMGARDGHHGETATSTSTSWGDLPTDARARVISHLAPHDMIVAAAAVGDRVAELAASIATTETLFDAEIPLLARRISKDAVALLPGETWLSCWAAVSAVFQGIVTKPGEARAVPDRTSRRHRQNAGANAAALSVALAFLFSDDARVADDSGARQTDWISWFVPAYAHHLMKIMTSDYDDWEKSAREQEEILKQAAVMKQAKSRVRVVARRLAREGLFDAAAEILLSARLHPLFPSFMRDMRDERGDDDADRVDISTYLVDRLYASTYVRDDGDDARDLVLATAFSARAVANAQSRMPGYSPGYPAGSPREKEREKRKLKELGRALRAHARALALAAQHVAIGAMDEYEFKRMPWSPLGVWPEYRDPVRFGGDDADVVQNERKLNEILGPILRMDDAAIAERVAAGPNEDEDSEDFDVRPLCRGQILAEHSTSERPRQHFEWGRWETQYVRFYEASAAAANARLAWKLVGDEREIAIAIAVQAEVAYCEACAQVRVYGGVHGHQTSAGIIIVLLTVATATTLFRKALRRFEAAGLGDSVDAATATKDLGKTLSFAGHILEQLQPRVAAFAFRRDPTEWNASEEANQLSTRAKTLFENALGATHPMTLNARRLCGESVAEDDDPNVKAGDVARDIAAKQMCNGLKRRDQRGDAIDGDEEDEVDDEDDYHSAHTTSSPEASDDEE</sequence>
<feature type="compositionally biased region" description="Acidic residues" evidence="1">
    <location>
        <begin position="988"/>
        <end position="1001"/>
    </location>
</feature>
<feature type="region of interest" description="Disordered" evidence="1">
    <location>
        <begin position="975"/>
        <end position="1018"/>
    </location>
</feature>
<feature type="region of interest" description="Disordered" evidence="1">
    <location>
        <begin position="297"/>
        <end position="319"/>
    </location>
</feature>
<dbReference type="AlphaFoldDB" id="C1MMK4"/>
<dbReference type="EMBL" id="GG663737">
    <property type="protein sequence ID" value="EEH58589.1"/>
    <property type="molecule type" value="Genomic_DNA"/>
</dbReference>
<gene>
    <name evidence="2" type="ORF">MICPUCDRAFT_46806</name>
</gene>
<keyword evidence="3" id="KW-1185">Reference proteome</keyword>
<reference evidence="2 3" key="1">
    <citation type="journal article" date="2009" name="Science">
        <title>Green evolution and dynamic adaptations revealed by genomes of the marine picoeukaryotes Micromonas.</title>
        <authorList>
            <person name="Worden A.Z."/>
            <person name="Lee J.H."/>
            <person name="Mock T."/>
            <person name="Rouze P."/>
            <person name="Simmons M.P."/>
            <person name="Aerts A.L."/>
            <person name="Allen A.E."/>
            <person name="Cuvelier M.L."/>
            <person name="Derelle E."/>
            <person name="Everett M.V."/>
            <person name="Foulon E."/>
            <person name="Grimwood J."/>
            <person name="Gundlach H."/>
            <person name="Henrissat B."/>
            <person name="Napoli C."/>
            <person name="McDonald S.M."/>
            <person name="Parker M.S."/>
            <person name="Rombauts S."/>
            <person name="Salamov A."/>
            <person name="Von Dassow P."/>
            <person name="Badger J.H."/>
            <person name="Coutinho P.M."/>
            <person name="Demir E."/>
            <person name="Dubchak I."/>
            <person name="Gentemann C."/>
            <person name="Eikrem W."/>
            <person name="Gready J.E."/>
            <person name="John U."/>
            <person name="Lanier W."/>
            <person name="Lindquist E.A."/>
            <person name="Lucas S."/>
            <person name="Mayer K.F."/>
            <person name="Moreau H."/>
            <person name="Not F."/>
            <person name="Otillar R."/>
            <person name="Panaud O."/>
            <person name="Pangilinan J."/>
            <person name="Paulsen I."/>
            <person name="Piegu B."/>
            <person name="Poliakov A."/>
            <person name="Robbens S."/>
            <person name="Schmutz J."/>
            <person name="Toulza E."/>
            <person name="Wyss T."/>
            <person name="Zelensky A."/>
            <person name="Zhou K."/>
            <person name="Armbrust E.V."/>
            <person name="Bhattacharya D."/>
            <person name="Goodenough U.W."/>
            <person name="Van de Peer Y."/>
            <person name="Grigoriev I.V."/>
        </authorList>
    </citation>
    <scope>NUCLEOTIDE SEQUENCE [LARGE SCALE GENOMIC DNA]</scope>
    <source>
        <strain evidence="2 3">CCMP1545</strain>
    </source>
</reference>
<evidence type="ECO:0000313" key="2">
    <source>
        <dbReference type="EMBL" id="EEH58589.1"/>
    </source>
</evidence>
<dbReference type="Proteomes" id="UP000001876">
    <property type="component" value="Unassembled WGS sequence"/>
</dbReference>
<accession>C1MMK4</accession>
<feature type="compositionally biased region" description="Pro residues" evidence="1">
    <location>
        <begin position="192"/>
        <end position="204"/>
    </location>
</feature>
<protein>
    <submittedName>
        <fullName evidence="2">Predicted protein</fullName>
    </submittedName>
</protein>